<feature type="signal peptide" evidence="7">
    <location>
        <begin position="1"/>
        <end position="26"/>
    </location>
</feature>
<accession>A0A7Y5ARA0</accession>
<keyword evidence="10" id="KW-1185">Reference proteome</keyword>
<feature type="chain" id="PRO_5030895821" evidence="7">
    <location>
        <begin position="27"/>
        <end position="898"/>
    </location>
</feature>
<gene>
    <name evidence="9" type="ORF">HRH59_11080</name>
</gene>
<comment type="caution">
    <text evidence="9">The sequence shown here is derived from an EMBL/GenBank/DDBJ whole genome shotgun (WGS) entry which is preliminary data.</text>
</comment>
<evidence type="ECO:0000256" key="4">
    <source>
        <dbReference type="ARBA" id="ARBA00022801"/>
    </source>
</evidence>
<dbReference type="CDD" id="cd03143">
    <property type="entry name" value="A4_beta-galactosidase_middle_domain"/>
    <property type="match status" value="1"/>
</dbReference>
<sequence>MRSNIRRTFILSAIFAALGSSFTVSALPEFPGSQYNNSVPDTQQVLGYKLGSRISEPAAIRQYFMTLAAQYPQQLKLVPYGESWQGRQLFYVVIGSAQNIARLDQLEQNMRRLADPVNTSEADAKALIAQQPASVWIANTLHGNELSPAESSMALAWHLLADQSEFTANILANTLVYIDPLQNPDGHHRFVSRYYATAGMEHSDDRLSAEQNEPWPNGRSNHYLFDMNRDWISLTQPENRGRVKALQRVYPLLFVDSHEMGGDMTYYFSPEAEPYNPHIQQAQREVLNWVGQNNAKWFDRFGYHYFTREIFDAFYPGYGASWPLYQGSIAMTYEMASARGHHYRRSDGTVVTFADGIQRNFVAFMATLETASQRAKPLLQRFYQYRKDAVAQGRKAKTRSYIFPASRDKAGHQRLTALLTEQGIKVTQATKAFSACGTDYQLGAYVIDSAQSTYHLLRTLLDSDVPMDQPFIKQQEALRANNLPDQIYDVTAWSLPLMFNLEMNECSRSVNVEGVTVTEQRILPGSLTRPDASYGFILPWDGMDAARFAAEALKAGVVMRSSDLPFTHQNGTRYPSGSLIIARADNNAELNQTLEKLAALSGAVLQGVDSSWHTDGPNAGSANMVRLQPVKVAMLWDEPASSLSAGSARFVLERELGQPVTAIRPAQLKQADLSRYQVLVLPASAGGSYQQALGEAGYNNIRHWTERGGVLITLGNATNFALSGETPLLASKREYKATDAPAADTKDSKDKQKDQVAGTVLNTEQYQQMLKAKQARPDWVPGFLAKAEVDQSHWLTAGLPASATTVYVGNEIYQPLAINHGRNLLKFAGADEVKASGFVWQDNQQQIAHKPLLMWAPQGDGMVISFTQEPNYRAYVNGLHIALANAVLLAPAHSGAVR</sequence>
<dbReference type="Pfam" id="PF00246">
    <property type="entry name" value="Peptidase_M14"/>
    <property type="match status" value="1"/>
</dbReference>
<dbReference type="SUPFAM" id="SSF52317">
    <property type="entry name" value="Class I glutamine amidotransferase-like"/>
    <property type="match status" value="1"/>
</dbReference>
<dbReference type="GO" id="GO:0004181">
    <property type="term" value="F:metallocarboxypeptidase activity"/>
    <property type="evidence" value="ECO:0007669"/>
    <property type="project" value="InterPro"/>
</dbReference>
<keyword evidence="6" id="KW-0482">Metalloprotease</keyword>
<proteinExistence type="inferred from homology"/>
<dbReference type="GO" id="GO:0008270">
    <property type="term" value="F:zinc ion binding"/>
    <property type="evidence" value="ECO:0007669"/>
    <property type="project" value="InterPro"/>
</dbReference>
<dbReference type="AlphaFoldDB" id="A0A7Y5ARA0"/>
<evidence type="ECO:0000259" key="8">
    <source>
        <dbReference type="Pfam" id="PF00246"/>
    </source>
</evidence>
<evidence type="ECO:0000256" key="5">
    <source>
        <dbReference type="ARBA" id="ARBA00022833"/>
    </source>
</evidence>
<evidence type="ECO:0000256" key="2">
    <source>
        <dbReference type="ARBA" id="ARBA00005988"/>
    </source>
</evidence>
<dbReference type="Proteomes" id="UP000523161">
    <property type="component" value="Unassembled WGS sequence"/>
</dbReference>
<organism evidence="9 10">
    <name type="scientific">Rheinheimera lutimaris</name>
    <dbReference type="NCBI Taxonomy" id="2740584"/>
    <lineage>
        <taxon>Bacteria</taxon>
        <taxon>Pseudomonadati</taxon>
        <taxon>Pseudomonadota</taxon>
        <taxon>Gammaproteobacteria</taxon>
        <taxon>Chromatiales</taxon>
        <taxon>Chromatiaceae</taxon>
        <taxon>Rheinheimera</taxon>
    </lineage>
</organism>
<keyword evidence="7" id="KW-0732">Signal</keyword>
<keyword evidence="3" id="KW-0645">Protease</keyword>
<evidence type="ECO:0000313" key="9">
    <source>
        <dbReference type="EMBL" id="NRQ43088.1"/>
    </source>
</evidence>
<dbReference type="PANTHER" id="PTHR11705:SF143">
    <property type="entry name" value="SLL0236 PROTEIN"/>
    <property type="match status" value="1"/>
</dbReference>
<name>A0A7Y5ARA0_9GAMM</name>
<dbReference type="GO" id="GO:0006508">
    <property type="term" value="P:proteolysis"/>
    <property type="evidence" value="ECO:0007669"/>
    <property type="project" value="UniProtKB-KW"/>
</dbReference>
<feature type="domain" description="Peptidase M14" evidence="8">
    <location>
        <begin position="60"/>
        <end position="294"/>
    </location>
</feature>
<dbReference type="SUPFAM" id="SSF53187">
    <property type="entry name" value="Zn-dependent exopeptidases"/>
    <property type="match status" value="1"/>
</dbReference>
<evidence type="ECO:0000256" key="7">
    <source>
        <dbReference type="SAM" id="SignalP"/>
    </source>
</evidence>
<dbReference type="RefSeq" id="WP_173501328.1">
    <property type="nucleotide sequence ID" value="NZ_JABSOD010000009.1"/>
</dbReference>
<dbReference type="EMBL" id="JABSOD010000009">
    <property type="protein sequence ID" value="NRQ43088.1"/>
    <property type="molecule type" value="Genomic_DNA"/>
</dbReference>
<evidence type="ECO:0000256" key="3">
    <source>
        <dbReference type="ARBA" id="ARBA00022670"/>
    </source>
</evidence>
<protein>
    <submittedName>
        <fullName evidence="9">Peptidase M14</fullName>
    </submittedName>
</protein>
<keyword evidence="5" id="KW-0862">Zinc</keyword>
<evidence type="ECO:0000313" key="10">
    <source>
        <dbReference type="Proteomes" id="UP000523161"/>
    </source>
</evidence>
<comment type="cofactor">
    <cofactor evidence="1">
        <name>Zn(2+)</name>
        <dbReference type="ChEBI" id="CHEBI:29105"/>
    </cofactor>
</comment>
<dbReference type="Gene3D" id="3.40.50.880">
    <property type="match status" value="1"/>
</dbReference>
<dbReference type="InterPro" id="IPR029062">
    <property type="entry name" value="Class_I_gatase-like"/>
</dbReference>
<reference evidence="9 10" key="1">
    <citation type="submission" date="2020-06" db="EMBL/GenBank/DDBJ databases">
        <title>Rheinheimera sp. nov., a marine bacterium isolated from coastal.</title>
        <authorList>
            <person name="Yu Q."/>
            <person name="Qi Y."/>
            <person name="Pu J."/>
        </authorList>
    </citation>
    <scope>NUCLEOTIDE SEQUENCE [LARGE SCALE GENOMIC DNA]</scope>
    <source>
        <strain evidence="9 10">YQF-2</strain>
    </source>
</reference>
<dbReference type="GO" id="GO:0005615">
    <property type="term" value="C:extracellular space"/>
    <property type="evidence" value="ECO:0007669"/>
    <property type="project" value="TreeGrafter"/>
</dbReference>
<dbReference type="InterPro" id="IPR000834">
    <property type="entry name" value="Peptidase_M14"/>
</dbReference>
<dbReference type="PANTHER" id="PTHR11705">
    <property type="entry name" value="PROTEASE FAMILY M14 CARBOXYPEPTIDASE A,B"/>
    <property type="match status" value="1"/>
</dbReference>
<comment type="similarity">
    <text evidence="2">Belongs to the peptidase M14 family.</text>
</comment>
<dbReference type="Gene3D" id="3.40.630.10">
    <property type="entry name" value="Zn peptidases"/>
    <property type="match status" value="1"/>
</dbReference>
<evidence type="ECO:0000256" key="6">
    <source>
        <dbReference type="ARBA" id="ARBA00023049"/>
    </source>
</evidence>
<evidence type="ECO:0000256" key="1">
    <source>
        <dbReference type="ARBA" id="ARBA00001947"/>
    </source>
</evidence>
<keyword evidence="4" id="KW-0378">Hydrolase</keyword>